<reference evidence="11" key="2">
    <citation type="submission" date="2025-08" db="UniProtKB">
        <authorList>
            <consortium name="Ensembl"/>
        </authorList>
    </citation>
    <scope>IDENTIFICATION</scope>
</reference>
<sequence length="130" mass="15230">FAYSVISLNVNGINNVIKRRKILLEMEKEKADIVYLQETHLEKQEHEKLKKITKSQVYYSTYNSKQRGVVIIIKPHVSFELEDCYTDKEGKYVLIVGKIEGLEISFLNTYYPPDTGPELMVQDEDRERNT</sequence>
<dbReference type="OMA" id="KIENCFT"/>
<dbReference type="InterPro" id="IPR036691">
    <property type="entry name" value="Endo/exonu/phosph_ase_sf"/>
</dbReference>
<reference evidence="11" key="1">
    <citation type="submission" date="2021-04" db="EMBL/GenBank/DDBJ databases">
        <authorList>
            <consortium name="Wellcome Sanger Institute Data Sharing"/>
        </authorList>
    </citation>
    <scope>NUCLEOTIDE SEQUENCE [LARGE SCALE GENOMIC DNA]</scope>
</reference>
<keyword evidence="8" id="KW-0234">DNA repair</keyword>
<dbReference type="SUPFAM" id="SSF56219">
    <property type="entry name" value="DNase I-like"/>
    <property type="match status" value="1"/>
</dbReference>
<dbReference type="InterPro" id="IPR004808">
    <property type="entry name" value="AP_endonuc_1"/>
</dbReference>
<feature type="binding site" evidence="9">
    <location>
        <position position="38"/>
    </location>
    <ligand>
        <name>Mg(2+)</name>
        <dbReference type="ChEBI" id="CHEBI:18420"/>
        <label>1</label>
    </ligand>
</feature>
<proteinExistence type="inferred from homology"/>
<keyword evidence="12" id="KW-1185">Reference proteome</keyword>
<keyword evidence="4 9" id="KW-0479">Metal-binding</keyword>
<evidence type="ECO:0000313" key="12">
    <source>
        <dbReference type="Proteomes" id="UP000472265"/>
    </source>
</evidence>
<dbReference type="Ensembl" id="ENSSAUT00010001154.1">
    <property type="protein sequence ID" value="ENSSAUP00010001101.1"/>
    <property type="gene ID" value="ENSSAUG00010000605.1"/>
</dbReference>
<dbReference type="GO" id="GO:0008081">
    <property type="term" value="F:phosphoric diester hydrolase activity"/>
    <property type="evidence" value="ECO:0007669"/>
    <property type="project" value="TreeGrafter"/>
</dbReference>
<dbReference type="GO" id="GO:0008311">
    <property type="term" value="F:double-stranded DNA 3'-5' DNA exonuclease activity"/>
    <property type="evidence" value="ECO:0007669"/>
    <property type="project" value="UniProtKB-EC"/>
</dbReference>
<evidence type="ECO:0000256" key="3">
    <source>
        <dbReference type="ARBA" id="ARBA00012115"/>
    </source>
</evidence>
<evidence type="ECO:0000256" key="5">
    <source>
        <dbReference type="ARBA" id="ARBA00022763"/>
    </source>
</evidence>
<keyword evidence="9" id="KW-0464">Manganese</keyword>
<comment type="cofactor">
    <cofactor evidence="9">
        <name>Mg(2+)</name>
        <dbReference type="ChEBI" id="CHEBI:18420"/>
    </cofactor>
    <cofactor evidence="9">
        <name>Mn(2+)</name>
        <dbReference type="ChEBI" id="CHEBI:29035"/>
    </cofactor>
    <text evidence="9">Probably binds two magnesium or manganese ions per subunit.</text>
</comment>
<evidence type="ECO:0000256" key="6">
    <source>
        <dbReference type="ARBA" id="ARBA00022801"/>
    </source>
</evidence>
<reference evidence="11" key="3">
    <citation type="submission" date="2025-09" db="UniProtKB">
        <authorList>
            <consortium name="Ensembl"/>
        </authorList>
    </citation>
    <scope>IDENTIFICATION</scope>
</reference>
<dbReference type="PANTHER" id="PTHR22748">
    <property type="entry name" value="AP ENDONUCLEASE"/>
    <property type="match status" value="1"/>
</dbReference>
<dbReference type="AlphaFoldDB" id="A0A671TIJ3"/>
<feature type="domain" description="Endonuclease/exonuclease/phosphatase" evidence="10">
    <location>
        <begin position="6"/>
        <end position="113"/>
    </location>
</feature>
<comment type="catalytic activity">
    <reaction evidence="1">
        <text>Exonucleolytic cleavage in the 3'- to 5'-direction to yield nucleoside 5'-phosphates.</text>
        <dbReference type="EC" id="3.1.11.2"/>
    </reaction>
</comment>
<dbReference type="Gene3D" id="3.60.10.10">
    <property type="entry name" value="Endonuclease/exonuclease/phosphatase"/>
    <property type="match status" value="1"/>
</dbReference>
<keyword evidence="6" id="KW-0378">Hydrolase</keyword>
<dbReference type="PANTHER" id="PTHR22748:SF26">
    <property type="entry name" value="ENDONUCLEASE_EXONUCLEASE_PHOSPHATASE DOMAIN-CONTAINING PROTEIN"/>
    <property type="match status" value="1"/>
</dbReference>
<evidence type="ECO:0000256" key="7">
    <source>
        <dbReference type="ARBA" id="ARBA00022842"/>
    </source>
</evidence>
<evidence type="ECO:0000256" key="4">
    <source>
        <dbReference type="ARBA" id="ARBA00022723"/>
    </source>
</evidence>
<dbReference type="GeneTree" id="ENSGT00940000177144"/>
<evidence type="ECO:0000256" key="8">
    <source>
        <dbReference type="ARBA" id="ARBA00023204"/>
    </source>
</evidence>
<dbReference type="GO" id="GO:0046872">
    <property type="term" value="F:metal ion binding"/>
    <property type="evidence" value="ECO:0007669"/>
    <property type="project" value="UniProtKB-KW"/>
</dbReference>
<dbReference type="Pfam" id="PF03372">
    <property type="entry name" value="Exo_endo_phos"/>
    <property type="match status" value="1"/>
</dbReference>
<dbReference type="GO" id="GO:0003906">
    <property type="term" value="F:DNA-(apurinic or apyrimidinic site) endonuclease activity"/>
    <property type="evidence" value="ECO:0007669"/>
    <property type="project" value="TreeGrafter"/>
</dbReference>
<dbReference type="InterPro" id="IPR005135">
    <property type="entry name" value="Endo/exonuclease/phosphatase"/>
</dbReference>
<dbReference type="GO" id="GO:0006284">
    <property type="term" value="P:base-excision repair"/>
    <property type="evidence" value="ECO:0007669"/>
    <property type="project" value="TreeGrafter"/>
</dbReference>
<dbReference type="InParanoid" id="A0A671TIJ3"/>
<organism evidence="11 12">
    <name type="scientific">Sparus aurata</name>
    <name type="common">Gilthead sea bream</name>
    <dbReference type="NCBI Taxonomy" id="8175"/>
    <lineage>
        <taxon>Eukaryota</taxon>
        <taxon>Metazoa</taxon>
        <taxon>Chordata</taxon>
        <taxon>Craniata</taxon>
        <taxon>Vertebrata</taxon>
        <taxon>Euteleostomi</taxon>
        <taxon>Actinopterygii</taxon>
        <taxon>Neopterygii</taxon>
        <taxon>Teleostei</taxon>
        <taxon>Neoteleostei</taxon>
        <taxon>Acanthomorphata</taxon>
        <taxon>Eupercaria</taxon>
        <taxon>Spariformes</taxon>
        <taxon>Sparidae</taxon>
        <taxon>Sparus</taxon>
    </lineage>
</organism>
<evidence type="ECO:0000259" key="10">
    <source>
        <dbReference type="Pfam" id="PF03372"/>
    </source>
</evidence>
<feature type="binding site" evidence="9">
    <location>
        <position position="9"/>
    </location>
    <ligand>
        <name>Mg(2+)</name>
        <dbReference type="ChEBI" id="CHEBI:18420"/>
        <label>1</label>
    </ligand>
</feature>
<dbReference type="EC" id="3.1.11.2" evidence="3"/>
<evidence type="ECO:0000256" key="9">
    <source>
        <dbReference type="PIRSR" id="PIRSR604808-2"/>
    </source>
</evidence>
<evidence type="ECO:0000313" key="11">
    <source>
        <dbReference type="Ensembl" id="ENSSAUP00010001101.1"/>
    </source>
</evidence>
<dbReference type="GO" id="GO:0005634">
    <property type="term" value="C:nucleus"/>
    <property type="evidence" value="ECO:0007669"/>
    <property type="project" value="TreeGrafter"/>
</dbReference>
<evidence type="ECO:0000256" key="1">
    <source>
        <dbReference type="ARBA" id="ARBA00000493"/>
    </source>
</evidence>
<name>A0A671TIJ3_SPAAU</name>
<dbReference type="Proteomes" id="UP000472265">
    <property type="component" value="Chromosome 2"/>
</dbReference>
<comment type="similarity">
    <text evidence="2">Belongs to the DNA repair enzymes AP/ExoA family.</text>
</comment>
<accession>A0A671TIJ3</accession>
<keyword evidence="5" id="KW-0227">DNA damage</keyword>
<evidence type="ECO:0000256" key="2">
    <source>
        <dbReference type="ARBA" id="ARBA00007092"/>
    </source>
</evidence>
<protein>
    <recommendedName>
        <fullName evidence="3">exodeoxyribonuclease III</fullName>
        <ecNumber evidence="3">3.1.11.2</ecNumber>
    </recommendedName>
</protein>
<keyword evidence="7 9" id="KW-0460">Magnesium</keyword>